<sequence length="80" mass="8967">MFEDELVAIDGKVLRDSYNRSDRYSALHRASAYAAANKLVIGQVRTQSKSNEITAIPELIQLLELKEVLISIDAMGCRTR</sequence>
<protein>
    <recommendedName>
        <fullName evidence="1">Transposase IS4-like domain-containing protein</fullName>
    </recommendedName>
</protein>
<dbReference type="InterPro" id="IPR051698">
    <property type="entry name" value="Transposase_11-like"/>
</dbReference>
<dbReference type="HOGENOM" id="CLU_145747_1_1_6"/>
<organism evidence="2 3">
    <name type="scientific">Xenorhabdus bovienii str. puntauvense</name>
    <dbReference type="NCBI Taxonomy" id="1398201"/>
    <lineage>
        <taxon>Bacteria</taxon>
        <taxon>Pseudomonadati</taxon>
        <taxon>Pseudomonadota</taxon>
        <taxon>Gammaproteobacteria</taxon>
        <taxon>Enterobacterales</taxon>
        <taxon>Morganellaceae</taxon>
        <taxon>Xenorhabdus</taxon>
    </lineage>
</organism>
<feature type="domain" description="Transposase IS4-like" evidence="1">
    <location>
        <begin position="4"/>
        <end position="74"/>
    </location>
</feature>
<evidence type="ECO:0000259" key="1">
    <source>
        <dbReference type="Pfam" id="PF01609"/>
    </source>
</evidence>
<dbReference type="Pfam" id="PF01609">
    <property type="entry name" value="DDE_Tnp_1"/>
    <property type="match status" value="1"/>
</dbReference>
<dbReference type="InterPro" id="IPR002559">
    <property type="entry name" value="Transposase_11"/>
</dbReference>
<dbReference type="PANTHER" id="PTHR30298:SF0">
    <property type="entry name" value="PROTEIN YBFL-RELATED"/>
    <property type="match status" value="1"/>
</dbReference>
<evidence type="ECO:0000313" key="3">
    <source>
        <dbReference type="Proteomes" id="UP000028511"/>
    </source>
</evidence>
<proteinExistence type="predicted"/>
<dbReference type="PANTHER" id="PTHR30298">
    <property type="entry name" value="H REPEAT-ASSOCIATED PREDICTED TRANSPOSASE"/>
    <property type="match status" value="1"/>
</dbReference>
<dbReference type="NCBIfam" id="NF033564">
    <property type="entry name" value="transpos_ISAs1"/>
    <property type="match status" value="1"/>
</dbReference>
<accession>A0A077NIX9</accession>
<evidence type="ECO:0000313" key="2">
    <source>
        <dbReference type="EMBL" id="CDG98388.1"/>
    </source>
</evidence>
<reference evidence="2" key="1">
    <citation type="submission" date="2013-07" db="EMBL/GenBank/DDBJ databases">
        <title>Sub-species coevolution in mutualistic symbiosis.</title>
        <authorList>
            <person name="Murfin K."/>
            <person name="Klassen J."/>
            <person name="Lee M."/>
            <person name="Forst S."/>
            <person name="Stock P."/>
            <person name="Goodrich-Blair H."/>
        </authorList>
    </citation>
    <scope>NUCLEOTIDE SEQUENCE [LARGE SCALE GENOMIC DNA]</scope>
    <source>
        <strain evidence="2">Puntauvense</strain>
    </source>
</reference>
<dbReference type="EMBL" id="CBSW010000226">
    <property type="protein sequence ID" value="CDG98388.1"/>
    <property type="molecule type" value="Genomic_DNA"/>
</dbReference>
<dbReference type="AlphaFoldDB" id="A0A077NIX9"/>
<name>A0A077NIX9_XENBV</name>
<dbReference type="GO" id="GO:0004803">
    <property type="term" value="F:transposase activity"/>
    <property type="evidence" value="ECO:0007669"/>
    <property type="project" value="InterPro"/>
</dbReference>
<gene>
    <name evidence="2" type="ORF">XBP1_3010037</name>
</gene>
<dbReference type="GO" id="GO:0006313">
    <property type="term" value="P:DNA transposition"/>
    <property type="evidence" value="ECO:0007669"/>
    <property type="project" value="InterPro"/>
</dbReference>
<comment type="caution">
    <text evidence="2">The sequence shown here is derived from an EMBL/GenBank/DDBJ whole genome shotgun (WGS) entry which is preliminary data.</text>
</comment>
<dbReference type="GO" id="GO:0003677">
    <property type="term" value="F:DNA binding"/>
    <property type="evidence" value="ECO:0007669"/>
    <property type="project" value="InterPro"/>
</dbReference>
<dbReference type="Proteomes" id="UP000028511">
    <property type="component" value="Unassembled WGS sequence"/>
</dbReference>
<dbReference type="InterPro" id="IPR047647">
    <property type="entry name" value="ISAs1_transpos"/>
</dbReference>